<proteinExistence type="predicted"/>
<reference evidence="1 2" key="1">
    <citation type="submission" date="2024-03" db="EMBL/GenBank/DDBJ databases">
        <title>Human intestinal bacterial collection.</title>
        <authorList>
            <person name="Pauvert C."/>
            <person name="Hitch T.C.A."/>
            <person name="Clavel T."/>
        </authorList>
    </citation>
    <scope>NUCLEOTIDE SEQUENCE [LARGE SCALE GENOMIC DNA]</scope>
    <source>
        <strain evidence="1 2">CLA-JM-H10</strain>
    </source>
</reference>
<dbReference type="Proteomes" id="UP001480973">
    <property type="component" value="Unassembled WGS sequence"/>
</dbReference>
<comment type="caution">
    <text evidence="1">The sequence shown here is derived from an EMBL/GenBank/DDBJ whole genome shotgun (WGS) entry which is preliminary data.</text>
</comment>
<evidence type="ECO:0000313" key="1">
    <source>
        <dbReference type="EMBL" id="MEQ2533602.1"/>
    </source>
</evidence>
<evidence type="ECO:0008006" key="3">
    <source>
        <dbReference type="Google" id="ProtNLM"/>
    </source>
</evidence>
<sequence length="214" mass="24934">MNKKIKFPLIMPDGVQVKELEELQENFDLETVIRYFGSGQLQQWLENNYNDEILEEIKELTGDEDDFVLKLTSALGVDYSNQNIDIQDAFMKSRLKNELAELYESEKLEEILDCIVENQSQLDKMLTDGKRKIYLYANKFDIHSNVKYVSFYGIKNPQVIIENYDEKKFLMRGLSFKDIEIMDSNGELIKQNSYVAIMDSVLDIFSKFVMGGKS</sequence>
<gene>
    <name evidence="1" type="ORF">WMO38_00580</name>
</gene>
<keyword evidence="2" id="KW-1185">Reference proteome</keyword>
<name>A0ABV1GJE7_9FIRM</name>
<protein>
    <recommendedName>
        <fullName evidence="3">DUF2313 domain-containing protein</fullName>
    </recommendedName>
</protein>
<dbReference type="EMBL" id="JBBMES010000001">
    <property type="protein sequence ID" value="MEQ2533602.1"/>
    <property type="molecule type" value="Genomic_DNA"/>
</dbReference>
<evidence type="ECO:0000313" key="2">
    <source>
        <dbReference type="Proteomes" id="UP001480973"/>
    </source>
</evidence>
<organism evidence="1 2">
    <name type="scientific">Lachnospira intestinalis</name>
    <dbReference type="NCBI Taxonomy" id="3133158"/>
    <lineage>
        <taxon>Bacteria</taxon>
        <taxon>Bacillati</taxon>
        <taxon>Bacillota</taxon>
        <taxon>Clostridia</taxon>
        <taxon>Lachnospirales</taxon>
        <taxon>Lachnospiraceae</taxon>
        <taxon>Lachnospira</taxon>
    </lineage>
</organism>
<accession>A0ABV1GJE7</accession>